<sequence length="163" mass="18649">MEPVQLTAAVMTIVNTSCIIMQNQHLKNQHKNTKMKAALTVHKRVAIALWKLAMPDSYRRSRQGERQQLTHCEDTTVSRSKYVDFSYVIHEQGERQQLTHCGEDTTLYAKSSTVQKVFLPCMILASLHPGRDNQIQKKGKAKWRRGNAKNEGRFLSKTSKPPN</sequence>
<organism evidence="2 3">
    <name type="scientific">Chelonia mydas</name>
    <name type="common">Green sea-turtle</name>
    <name type="synonym">Chelonia agassizi</name>
    <dbReference type="NCBI Taxonomy" id="8469"/>
    <lineage>
        <taxon>Eukaryota</taxon>
        <taxon>Metazoa</taxon>
        <taxon>Chordata</taxon>
        <taxon>Craniata</taxon>
        <taxon>Vertebrata</taxon>
        <taxon>Euteleostomi</taxon>
        <taxon>Archelosauria</taxon>
        <taxon>Testudinata</taxon>
        <taxon>Testudines</taxon>
        <taxon>Cryptodira</taxon>
        <taxon>Durocryptodira</taxon>
        <taxon>Americhelydia</taxon>
        <taxon>Chelonioidea</taxon>
        <taxon>Cheloniidae</taxon>
        <taxon>Chelonia</taxon>
    </lineage>
</organism>
<gene>
    <name evidence="2" type="ORF">UY3_15710</name>
</gene>
<evidence type="ECO:0000256" key="1">
    <source>
        <dbReference type="SAM" id="MobiDB-lite"/>
    </source>
</evidence>
<evidence type="ECO:0000313" key="2">
    <source>
        <dbReference type="EMBL" id="EMP27200.1"/>
    </source>
</evidence>
<feature type="region of interest" description="Disordered" evidence="1">
    <location>
        <begin position="133"/>
        <end position="163"/>
    </location>
</feature>
<proteinExistence type="predicted"/>
<accession>M7AVX0</accession>
<dbReference type="AlphaFoldDB" id="M7AVX0"/>
<evidence type="ECO:0000313" key="3">
    <source>
        <dbReference type="Proteomes" id="UP000031443"/>
    </source>
</evidence>
<dbReference type="Proteomes" id="UP000031443">
    <property type="component" value="Unassembled WGS sequence"/>
</dbReference>
<feature type="compositionally biased region" description="Basic residues" evidence="1">
    <location>
        <begin position="137"/>
        <end position="147"/>
    </location>
</feature>
<dbReference type="EMBL" id="KB572888">
    <property type="protein sequence ID" value="EMP27200.1"/>
    <property type="molecule type" value="Genomic_DNA"/>
</dbReference>
<protein>
    <submittedName>
        <fullName evidence="2">Uncharacterized protein</fullName>
    </submittedName>
</protein>
<name>M7AVX0_CHEMY</name>
<reference evidence="3" key="1">
    <citation type="journal article" date="2013" name="Nat. Genet.">
        <title>The draft genomes of soft-shell turtle and green sea turtle yield insights into the development and evolution of the turtle-specific body plan.</title>
        <authorList>
            <person name="Wang Z."/>
            <person name="Pascual-Anaya J."/>
            <person name="Zadissa A."/>
            <person name="Li W."/>
            <person name="Niimura Y."/>
            <person name="Huang Z."/>
            <person name="Li C."/>
            <person name="White S."/>
            <person name="Xiong Z."/>
            <person name="Fang D."/>
            <person name="Wang B."/>
            <person name="Ming Y."/>
            <person name="Chen Y."/>
            <person name="Zheng Y."/>
            <person name="Kuraku S."/>
            <person name="Pignatelli M."/>
            <person name="Herrero J."/>
            <person name="Beal K."/>
            <person name="Nozawa M."/>
            <person name="Li Q."/>
            <person name="Wang J."/>
            <person name="Zhang H."/>
            <person name="Yu L."/>
            <person name="Shigenobu S."/>
            <person name="Wang J."/>
            <person name="Liu J."/>
            <person name="Flicek P."/>
            <person name="Searle S."/>
            <person name="Wang J."/>
            <person name="Kuratani S."/>
            <person name="Yin Y."/>
            <person name="Aken B."/>
            <person name="Zhang G."/>
            <person name="Irie N."/>
        </authorList>
    </citation>
    <scope>NUCLEOTIDE SEQUENCE [LARGE SCALE GENOMIC DNA]</scope>
</reference>
<keyword evidence="3" id="KW-1185">Reference proteome</keyword>